<dbReference type="AlphaFoldDB" id="A0A846WLI9"/>
<dbReference type="EMBL" id="JAAXPC010000005">
    <property type="protein sequence ID" value="NKY02139.1"/>
    <property type="molecule type" value="Genomic_DNA"/>
</dbReference>
<name>A0A846WLI9_9ACTN</name>
<reference evidence="1 2" key="1">
    <citation type="submission" date="2020-04" db="EMBL/GenBank/DDBJ databases">
        <title>MicrobeNet Type strains.</title>
        <authorList>
            <person name="Nicholson A.C."/>
        </authorList>
    </citation>
    <scope>NUCLEOTIDE SEQUENCE [LARGE SCALE GENOMIC DNA]</scope>
    <source>
        <strain evidence="1 2">ATCC BAA-14</strain>
    </source>
</reference>
<proteinExistence type="predicted"/>
<evidence type="ECO:0000313" key="2">
    <source>
        <dbReference type="Proteomes" id="UP000563898"/>
    </source>
</evidence>
<organism evidence="1 2">
    <name type="scientific">Gordonia polyisoprenivorans</name>
    <dbReference type="NCBI Taxonomy" id="84595"/>
    <lineage>
        <taxon>Bacteria</taxon>
        <taxon>Bacillati</taxon>
        <taxon>Actinomycetota</taxon>
        <taxon>Actinomycetes</taxon>
        <taxon>Mycobacteriales</taxon>
        <taxon>Gordoniaceae</taxon>
        <taxon>Gordonia</taxon>
    </lineage>
</organism>
<dbReference type="RefSeq" id="WP_168436267.1">
    <property type="nucleotide sequence ID" value="NZ_JAAXPC010000005.1"/>
</dbReference>
<dbReference type="Proteomes" id="UP000563898">
    <property type="component" value="Unassembled WGS sequence"/>
</dbReference>
<accession>A0A846WLI9</accession>
<comment type="caution">
    <text evidence="1">The sequence shown here is derived from an EMBL/GenBank/DDBJ whole genome shotgun (WGS) entry which is preliminary data.</text>
</comment>
<protein>
    <submittedName>
        <fullName evidence="1">Uncharacterized protein</fullName>
    </submittedName>
</protein>
<evidence type="ECO:0000313" key="1">
    <source>
        <dbReference type="EMBL" id="NKY02139.1"/>
    </source>
</evidence>
<gene>
    <name evidence="1" type="ORF">HGA05_11175</name>
</gene>
<sequence>MTQVANRRRGDEEGAVEDLASAVGEEKGAVADLASAVGEERSAVAEKTIMRA</sequence>